<gene>
    <name evidence="1" type="ORF">RBB77_01590</name>
</gene>
<dbReference type="KEGG" id="tpsc:RBB77_01590"/>
<organism evidence="1">
    <name type="scientific">Tunturiibacter psychrotolerans</name>
    <dbReference type="NCBI Taxonomy" id="3069686"/>
    <lineage>
        <taxon>Bacteria</taxon>
        <taxon>Pseudomonadati</taxon>
        <taxon>Acidobacteriota</taxon>
        <taxon>Terriglobia</taxon>
        <taxon>Terriglobales</taxon>
        <taxon>Acidobacteriaceae</taxon>
        <taxon>Tunturiibacter</taxon>
    </lineage>
</organism>
<reference evidence="1" key="1">
    <citation type="submission" date="2023-08" db="EMBL/GenBank/DDBJ databases">
        <authorList>
            <person name="Messyasz A."/>
            <person name="Mannisto M.K."/>
            <person name="Kerkhof L.J."/>
            <person name="Haggblom M."/>
        </authorList>
    </citation>
    <scope>NUCLEOTIDE SEQUENCE</scope>
    <source>
        <strain evidence="1">X5P6</strain>
    </source>
</reference>
<dbReference type="RefSeq" id="WP_353064440.1">
    <property type="nucleotide sequence ID" value="NZ_CP132942.1"/>
</dbReference>
<protein>
    <submittedName>
        <fullName evidence="1">Uncharacterized protein</fullName>
    </submittedName>
</protein>
<dbReference type="AlphaFoldDB" id="A0AAU7ZRL4"/>
<dbReference type="EMBL" id="CP132942">
    <property type="protein sequence ID" value="XCB33602.1"/>
    <property type="molecule type" value="Genomic_DNA"/>
</dbReference>
<proteinExistence type="predicted"/>
<accession>A0AAU7ZRL4</accession>
<evidence type="ECO:0000313" key="1">
    <source>
        <dbReference type="EMBL" id="XCB33602.1"/>
    </source>
</evidence>
<name>A0AAU7ZRL4_9BACT</name>
<reference evidence="1" key="2">
    <citation type="journal article" date="2024" name="Environ. Microbiol.">
        <title>Genome analysis and description of Tunturibacter gen. nov. expands the diversity of Terriglobia in tundra soils.</title>
        <authorList>
            <person name="Messyasz A."/>
            <person name="Mannisto M.K."/>
            <person name="Kerkhof L.J."/>
            <person name="Haggblom M.M."/>
        </authorList>
    </citation>
    <scope>NUCLEOTIDE SEQUENCE</scope>
    <source>
        <strain evidence="1">X5P6</strain>
    </source>
</reference>
<sequence>MYHRTMDGYGVVCGLKLTCDCDCKGNILVHDGFAIDDCGNDLVVCETKRLDVIDILRSKGLPVFDPPEDDCEPKKRRSRCEIKQCFYVTICYEETESQYETPFQSSCTSGPKQCLPTRTHEGVRFDITHELPPESSYLKDLEERLKCCFEIYCEGPIGTIIHRHISSLKQIVDGDSQYEGQDACNLFCTLRAYFLNHLKVNCDQFNCGLVDEVLCLTCPGEHRQEPREEYRAEMAEAFRKLLTLMQRYQFDCAFGDLVFSCQQPCEASCLVLGTVEVLDGKLVRVCNTPRKYLWAPANLLPVLLYTILTGEFGADEKDHCCRDYSKFLPEQFLDQFELDRCGQLRAAQSAIHAVEAVRESLHRSFDFTDTSLFSSSVLRHATIKSAKENLGVSVSRKPASDLESLSPLQALEASMLFRRGGSAVTYMHSDEKVDRVLPDYLAQLSPDLKVGEALDQLLHKDTQIKVLTARIDELSARLDSLDASRKVQKK</sequence>